<evidence type="ECO:0000313" key="2">
    <source>
        <dbReference type="Proteomes" id="UP000814033"/>
    </source>
</evidence>
<keyword evidence="2" id="KW-1185">Reference proteome</keyword>
<protein>
    <submittedName>
        <fullName evidence="1">Uncharacterized protein</fullName>
    </submittedName>
</protein>
<reference evidence="1" key="2">
    <citation type="journal article" date="2022" name="New Phytol.">
        <title>Evolutionary transition to the ectomycorrhizal habit in the genomes of a hyperdiverse lineage of mushroom-forming fungi.</title>
        <authorList>
            <person name="Looney B."/>
            <person name="Miyauchi S."/>
            <person name="Morin E."/>
            <person name="Drula E."/>
            <person name="Courty P.E."/>
            <person name="Kohler A."/>
            <person name="Kuo A."/>
            <person name="LaButti K."/>
            <person name="Pangilinan J."/>
            <person name="Lipzen A."/>
            <person name="Riley R."/>
            <person name="Andreopoulos W."/>
            <person name="He G."/>
            <person name="Johnson J."/>
            <person name="Nolan M."/>
            <person name="Tritt A."/>
            <person name="Barry K.W."/>
            <person name="Grigoriev I.V."/>
            <person name="Nagy L.G."/>
            <person name="Hibbett D."/>
            <person name="Henrissat B."/>
            <person name="Matheny P.B."/>
            <person name="Labbe J."/>
            <person name="Martin F.M."/>
        </authorList>
    </citation>
    <scope>NUCLEOTIDE SEQUENCE</scope>
    <source>
        <strain evidence="1">FP105234-sp</strain>
    </source>
</reference>
<accession>A0ACB8RY95</accession>
<name>A0ACB8RY95_9AGAM</name>
<gene>
    <name evidence="1" type="ORF">FA95DRAFT_979315</name>
</gene>
<sequence length="355" mass="39194">MLPSPPILTEGRFVTLWQAYTQANSIVIDPEWTSYEGRPISLGALHRDVFGYGGFRRVTAADGWAVIGARIGFVHYPAHDTAPAKCTPALAQRLQAVYAKYLVAFDQEYWSLWINWLAKGNSAQGGHGALTPQPPGTAQPNIQGTLGQTQVNGGMGVNHPPQAGPSFIAQDSINRAEKFIDDLRRSWAESWDLDTAPTYHIPESQKELYNNTSGRLISQLDDLERQLPVFHAIVPLGDNVRTLLVISIAARYQNEQLSATKPRFILDLHTVQSTLWTVTKTLAGYKNIMMAREAHIRSVQAALHTQRPPQSQPPGRIAMQVVDNVKNDEEAVIEDMIEQLKQAKFTGIGVACGLP</sequence>
<dbReference type="Proteomes" id="UP000814033">
    <property type="component" value="Unassembled WGS sequence"/>
</dbReference>
<organism evidence="1 2">
    <name type="scientific">Auriscalpium vulgare</name>
    <dbReference type="NCBI Taxonomy" id="40419"/>
    <lineage>
        <taxon>Eukaryota</taxon>
        <taxon>Fungi</taxon>
        <taxon>Dikarya</taxon>
        <taxon>Basidiomycota</taxon>
        <taxon>Agaricomycotina</taxon>
        <taxon>Agaricomycetes</taxon>
        <taxon>Russulales</taxon>
        <taxon>Auriscalpiaceae</taxon>
        <taxon>Auriscalpium</taxon>
    </lineage>
</organism>
<comment type="caution">
    <text evidence="1">The sequence shown here is derived from an EMBL/GenBank/DDBJ whole genome shotgun (WGS) entry which is preliminary data.</text>
</comment>
<evidence type="ECO:0000313" key="1">
    <source>
        <dbReference type="EMBL" id="KAI0048989.1"/>
    </source>
</evidence>
<proteinExistence type="predicted"/>
<dbReference type="EMBL" id="MU275879">
    <property type="protein sequence ID" value="KAI0048989.1"/>
    <property type="molecule type" value="Genomic_DNA"/>
</dbReference>
<reference evidence="1" key="1">
    <citation type="submission" date="2021-02" db="EMBL/GenBank/DDBJ databases">
        <authorList>
            <consortium name="DOE Joint Genome Institute"/>
            <person name="Ahrendt S."/>
            <person name="Looney B.P."/>
            <person name="Miyauchi S."/>
            <person name="Morin E."/>
            <person name="Drula E."/>
            <person name="Courty P.E."/>
            <person name="Chicoki N."/>
            <person name="Fauchery L."/>
            <person name="Kohler A."/>
            <person name="Kuo A."/>
            <person name="Labutti K."/>
            <person name="Pangilinan J."/>
            <person name="Lipzen A."/>
            <person name="Riley R."/>
            <person name="Andreopoulos W."/>
            <person name="He G."/>
            <person name="Johnson J."/>
            <person name="Barry K.W."/>
            <person name="Grigoriev I.V."/>
            <person name="Nagy L."/>
            <person name="Hibbett D."/>
            <person name="Henrissat B."/>
            <person name="Matheny P.B."/>
            <person name="Labbe J."/>
            <person name="Martin F."/>
        </authorList>
    </citation>
    <scope>NUCLEOTIDE SEQUENCE</scope>
    <source>
        <strain evidence="1">FP105234-sp</strain>
    </source>
</reference>